<dbReference type="EMBL" id="KV424025">
    <property type="protein sequence ID" value="KZT53945.1"/>
    <property type="molecule type" value="Genomic_DNA"/>
</dbReference>
<reference evidence="3 4" key="1">
    <citation type="journal article" date="2016" name="Mol. Biol. Evol.">
        <title>Comparative Genomics of Early-Diverging Mushroom-Forming Fungi Provides Insights into the Origins of Lignocellulose Decay Capabilities.</title>
        <authorList>
            <person name="Nagy L.G."/>
            <person name="Riley R."/>
            <person name="Tritt A."/>
            <person name="Adam C."/>
            <person name="Daum C."/>
            <person name="Floudas D."/>
            <person name="Sun H."/>
            <person name="Yadav J.S."/>
            <person name="Pangilinan J."/>
            <person name="Larsson K.H."/>
            <person name="Matsuura K."/>
            <person name="Barry K."/>
            <person name="Labutti K."/>
            <person name="Kuo R."/>
            <person name="Ohm R.A."/>
            <person name="Bhattacharya S.S."/>
            <person name="Shirouzu T."/>
            <person name="Yoshinaga Y."/>
            <person name="Martin F.M."/>
            <person name="Grigoriev I.V."/>
            <person name="Hibbett D.S."/>
        </authorList>
    </citation>
    <scope>NUCLEOTIDE SEQUENCE [LARGE SCALE GENOMIC DNA]</scope>
    <source>
        <strain evidence="3 4">HHB12733</strain>
    </source>
</reference>
<gene>
    <name evidence="3" type="ORF">CALCODRAFT_32047</name>
</gene>
<evidence type="ECO:0000256" key="2">
    <source>
        <dbReference type="SAM" id="SignalP"/>
    </source>
</evidence>
<feature type="signal peptide" evidence="2">
    <location>
        <begin position="1"/>
        <end position="17"/>
    </location>
</feature>
<organism evidence="3 4">
    <name type="scientific">Calocera cornea HHB12733</name>
    <dbReference type="NCBI Taxonomy" id="1353952"/>
    <lineage>
        <taxon>Eukaryota</taxon>
        <taxon>Fungi</taxon>
        <taxon>Dikarya</taxon>
        <taxon>Basidiomycota</taxon>
        <taxon>Agaricomycotina</taxon>
        <taxon>Dacrymycetes</taxon>
        <taxon>Dacrymycetales</taxon>
        <taxon>Dacrymycetaceae</taxon>
        <taxon>Calocera</taxon>
    </lineage>
</organism>
<dbReference type="Proteomes" id="UP000076842">
    <property type="component" value="Unassembled WGS sequence"/>
</dbReference>
<protein>
    <submittedName>
        <fullName evidence="3">Uncharacterized protein</fullName>
    </submittedName>
</protein>
<proteinExistence type="predicted"/>
<evidence type="ECO:0000256" key="1">
    <source>
        <dbReference type="SAM" id="MobiDB-lite"/>
    </source>
</evidence>
<feature type="compositionally biased region" description="Gly residues" evidence="1">
    <location>
        <begin position="83"/>
        <end position="92"/>
    </location>
</feature>
<sequence length="107" mass="10503">MRPSPLLVLLLSTSALAATTTTTGSQGILSRIRGAVANAWCNGAPCSGFFVQPPEPVVPAPARPGEGDGASLRAPHEGKDGGRGGTVGGDETGGVEAPAAAQGRGEL</sequence>
<dbReference type="AlphaFoldDB" id="A0A165E218"/>
<evidence type="ECO:0000313" key="3">
    <source>
        <dbReference type="EMBL" id="KZT53945.1"/>
    </source>
</evidence>
<evidence type="ECO:0000313" key="4">
    <source>
        <dbReference type="Proteomes" id="UP000076842"/>
    </source>
</evidence>
<name>A0A165E218_9BASI</name>
<feature type="region of interest" description="Disordered" evidence="1">
    <location>
        <begin position="57"/>
        <end position="107"/>
    </location>
</feature>
<keyword evidence="4" id="KW-1185">Reference proteome</keyword>
<dbReference type="InParanoid" id="A0A165E218"/>
<keyword evidence="2" id="KW-0732">Signal</keyword>
<accession>A0A165E218</accession>
<feature type="chain" id="PRO_5007857001" evidence="2">
    <location>
        <begin position="18"/>
        <end position="107"/>
    </location>
</feature>